<dbReference type="InterPro" id="IPR000014">
    <property type="entry name" value="PAS"/>
</dbReference>
<dbReference type="GO" id="GO:0000160">
    <property type="term" value="P:phosphorelay signal transduction system"/>
    <property type="evidence" value="ECO:0007669"/>
    <property type="project" value="InterPro"/>
</dbReference>
<dbReference type="InterPro" id="IPR039420">
    <property type="entry name" value="WalR-like"/>
</dbReference>
<evidence type="ECO:0000313" key="6">
    <source>
        <dbReference type="EMBL" id="TWT92706.1"/>
    </source>
</evidence>
<dbReference type="GO" id="GO:0003677">
    <property type="term" value="F:DNA binding"/>
    <property type="evidence" value="ECO:0007669"/>
    <property type="project" value="UniProtKB-KW"/>
</dbReference>
<dbReference type="Gene3D" id="3.30.450.20">
    <property type="entry name" value="PAS domain"/>
    <property type="match status" value="1"/>
</dbReference>
<proteinExistence type="predicted"/>
<dbReference type="GO" id="GO:0006355">
    <property type="term" value="P:regulation of DNA-templated transcription"/>
    <property type="evidence" value="ECO:0007669"/>
    <property type="project" value="InterPro"/>
</dbReference>
<dbReference type="Pfam" id="PF00072">
    <property type="entry name" value="Response_reg"/>
    <property type="match status" value="1"/>
</dbReference>
<dbReference type="Proteomes" id="UP000320176">
    <property type="component" value="Unassembled WGS sequence"/>
</dbReference>
<reference evidence="6 7" key="1">
    <citation type="submission" date="2019-02" db="EMBL/GenBank/DDBJ databases">
        <title>Deep-cultivation of Planctomycetes and their phenomic and genomic characterization uncovers novel biology.</title>
        <authorList>
            <person name="Wiegand S."/>
            <person name="Jogler M."/>
            <person name="Boedeker C."/>
            <person name="Pinto D."/>
            <person name="Vollmers J."/>
            <person name="Rivas-Marin E."/>
            <person name="Kohn T."/>
            <person name="Peeters S.H."/>
            <person name="Heuer A."/>
            <person name="Rast P."/>
            <person name="Oberbeckmann S."/>
            <person name="Bunk B."/>
            <person name="Jeske O."/>
            <person name="Meyerdierks A."/>
            <person name="Storesund J.E."/>
            <person name="Kallscheuer N."/>
            <person name="Luecker S."/>
            <person name="Lage O.M."/>
            <person name="Pohl T."/>
            <person name="Merkel B.J."/>
            <person name="Hornburger P."/>
            <person name="Mueller R.-W."/>
            <person name="Bruemmer F."/>
            <person name="Labrenz M."/>
            <person name="Spormann A.M."/>
            <person name="Op Den Camp H."/>
            <person name="Overmann J."/>
            <person name="Amann R."/>
            <person name="Jetten M.S.M."/>
            <person name="Mascher T."/>
            <person name="Medema M.H."/>
            <person name="Devos D.P."/>
            <person name="Kaster A.-K."/>
            <person name="Ovreas L."/>
            <person name="Rohde M."/>
            <person name="Galperin M.Y."/>
            <person name="Jogler C."/>
        </authorList>
    </citation>
    <scope>NUCLEOTIDE SEQUENCE [LARGE SCALE GENOMIC DNA]</scope>
    <source>
        <strain evidence="6 7">Pla52n</strain>
    </source>
</reference>
<dbReference type="PRINTS" id="PR00038">
    <property type="entry name" value="HTHLUXR"/>
</dbReference>
<evidence type="ECO:0000259" key="5">
    <source>
        <dbReference type="PROSITE" id="PS50112"/>
    </source>
</evidence>
<feature type="domain" description="HTH luxR-type" evidence="3">
    <location>
        <begin position="261"/>
        <end position="326"/>
    </location>
</feature>
<dbReference type="Pfam" id="PF00196">
    <property type="entry name" value="GerE"/>
    <property type="match status" value="1"/>
</dbReference>
<dbReference type="AlphaFoldDB" id="A0A5C5ZZX7"/>
<dbReference type="CDD" id="cd06170">
    <property type="entry name" value="LuxR_C_like"/>
    <property type="match status" value="1"/>
</dbReference>
<dbReference type="PROSITE" id="PS50110">
    <property type="entry name" value="RESPONSE_REGULATORY"/>
    <property type="match status" value="1"/>
</dbReference>
<dbReference type="Gene3D" id="1.10.10.10">
    <property type="entry name" value="Winged helix-like DNA-binding domain superfamily/Winged helix DNA-binding domain"/>
    <property type="match status" value="1"/>
</dbReference>
<dbReference type="InterPro" id="IPR035965">
    <property type="entry name" value="PAS-like_dom_sf"/>
</dbReference>
<feature type="modified residue" description="4-aspartylphosphate" evidence="2">
    <location>
        <position position="57"/>
    </location>
</feature>
<dbReference type="EMBL" id="SJPN01000010">
    <property type="protein sequence ID" value="TWT92706.1"/>
    <property type="molecule type" value="Genomic_DNA"/>
</dbReference>
<dbReference type="SUPFAM" id="SSF52172">
    <property type="entry name" value="CheY-like"/>
    <property type="match status" value="1"/>
</dbReference>
<dbReference type="RefSeq" id="WP_197455038.1">
    <property type="nucleotide sequence ID" value="NZ_CP151726.1"/>
</dbReference>
<dbReference type="SMART" id="SM00091">
    <property type="entry name" value="PAS"/>
    <property type="match status" value="1"/>
</dbReference>
<dbReference type="InterPro" id="IPR016032">
    <property type="entry name" value="Sig_transdc_resp-reg_C-effctor"/>
</dbReference>
<dbReference type="SUPFAM" id="SSF55785">
    <property type="entry name" value="PYP-like sensor domain (PAS domain)"/>
    <property type="match status" value="1"/>
</dbReference>
<evidence type="ECO:0000256" key="2">
    <source>
        <dbReference type="PROSITE-ProRule" id="PRU00169"/>
    </source>
</evidence>
<dbReference type="CDD" id="cd00156">
    <property type="entry name" value="REC"/>
    <property type="match status" value="1"/>
</dbReference>
<dbReference type="InterPro" id="IPR000792">
    <property type="entry name" value="Tscrpt_reg_LuxR_C"/>
</dbReference>
<dbReference type="Gene3D" id="3.40.50.2300">
    <property type="match status" value="1"/>
</dbReference>
<dbReference type="SMART" id="SM00421">
    <property type="entry name" value="HTH_LUXR"/>
    <property type="match status" value="1"/>
</dbReference>
<name>A0A5C5ZZX7_9BACT</name>
<dbReference type="PROSITE" id="PS50043">
    <property type="entry name" value="HTH_LUXR_2"/>
    <property type="match status" value="1"/>
</dbReference>
<organism evidence="6 7">
    <name type="scientific">Stieleria varia</name>
    <dbReference type="NCBI Taxonomy" id="2528005"/>
    <lineage>
        <taxon>Bacteria</taxon>
        <taxon>Pseudomonadati</taxon>
        <taxon>Planctomycetota</taxon>
        <taxon>Planctomycetia</taxon>
        <taxon>Pirellulales</taxon>
        <taxon>Pirellulaceae</taxon>
        <taxon>Stieleria</taxon>
    </lineage>
</organism>
<dbReference type="PANTHER" id="PTHR43214">
    <property type="entry name" value="TWO-COMPONENT RESPONSE REGULATOR"/>
    <property type="match status" value="1"/>
</dbReference>
<dbReference type="InterPro" id="IPR001789">
    <property type="entry name" value="Sig_transdc_resp-reg_receiver"/>
</dbReference>
<dbReference type="NCBIfam" id="TIGR00229">
    <property type="entry name" value="sensory_box"/>
    <property type="match status" value="1"/>
</dbReference>
<evidence type="ECO:0000256" key="1">
    <source>
        <dbReference type="ARBA" id="ARBA00023125"/>
    </source>
</evidence>
<dbReference type="SUPFAM" id="SSF46894">
    <property type="entry name" value="C-terminal effector domain of the bipartite response regulators"/>
    <property type="match status" value="1"/>
</dbReference>
<evidence type="ECO:0000313" key="7">
    <source>
        <dbReference type="Proteomes" id="UP000320176"/>
    </source>
</evidence>
<keyword evidence="7" id="KW-1185">Reference proteome</keyword>
<keyword evidence="1" id="KW-0238">DNA-binding</keyword>
<gene>
    <name evidence="6" type="primary">ompR</name>
    <name evidence="6" type="ORF">Pla52n_60710</name>
</gene>
<feature type="domain" description="Response regulatory" evidence="4">
    <location>
        <begin position="6"/>
        <end position="122"/>
    </location>
</feature>
<sequence>MTQRLRVLVVDDNPQDRRLVIRELKKAFPQSEVLEAIDQEQLDKILLTEQFDLVVTDYHLHWSDGIQVLRNVKERSPYCPVIMFTATGNEDVAVEAMKHGLDDYIIKSVKHFVRLRAAVRTVVEFARTRSRVEHLTARLESVLSQLSVGVFSCDPAGRFMEVNDAMLQLLGYESADQATQSGLVSLFPNTEQGNRFLQSIRESDQRQEFEIEQDTDEGRKCYRITAKRSSAEFEPVFIDGLVEDVTQLKNFEIEIRQAAVASAQLAMLSPREREVFDEVVSGKPNKTVARKMQITEKTVEKHRASMMRKLGARSVTDLVRLAMLSQSPLSRENPQ</sequence>
<dbReference type="InterPro" id="IPR013767">
    <property type="entry name" value="PAS_fold"/>
</dbReference>
<comment type="caution">
    <text evidence="6">The sequence shown here is derived from an EMBL/GenBank/DDBJ whole genome shotgun (WGS) entry which is preliminary data.</text>
</comment>
<dbReference type="PROSITE" id="PS00622">
    <property type="entry name" value="HTH_LUXR_1"/>
    <property type="match status" value="1"/>
</dbReference>
<feature type="domain" description="PAS" evidence="5">
    <location>
        <begin position="135"/>
        <end position="187"/>
    </location>
</feature>
<dbReference type="Pfam" id="PF00989">
    <property type="entry name" value="PAS"/>
    <property type="match status" value="1"/>
</dbReference>
<dbReference type="SMART" id="SM00448">
    <property type="entry name" value="REC"/>
    <property type="match status" value="1"/>
</dbReference>
<keyword evidence="2" id="KW-0597">Phosphoprotein</keyword>
<accession>A0A5C5ZZX7</accession>
<protein>
    <submittedName>
        <fullName evidence="6">Transcriptional regulatory protein OmpR</fullName>
    </submittedName>
</protein>
<evidence type="ECO:0000259" key="4">
    <source>
        <dbReference type="PROSITE" id="PS50110"/>
    </source>
</evidence>
<dbReference type="CDD" id="cd00130">
    <property type="entry name" value="PAS"/>
    <property type="match status" value="1"/>
</dbReference>
<dbReference type="PROSITE" id="PS50112">
    <property type="entry name" value="PAS"/>
    <property type="match status" value="1"/>
</dbReference>
<evidence type="ECO:0000259" key="3">
    <source>
        <dbReference type="PROSITE" id="PS50043"/>
    </source>
</evidence>
<dbReference type="InterPro" id="IPR036388">
    <property type="entry name" value="WH-like_DNA-bd_sf"/>
</dbReference>
<dbReference type="InterPro" id="IPR011006">
    <property type="entry name" value="CheY-like_superfamily"/>
</dbReference>